<dbReference type="Gene3D" id="3.20.20.450">
    <property type="entry name" value="EAL domain"/>
    <property type="match status" value="1"/>
</dbReference>
<dbReference type="PROSITE" id="PS50883">
    <property type="entry name" value="EAL"/>
    <property type="match status" value="1"/>
</dbReference>
<dbReference type="InterPro" id="IPR035919">
    <property type="entry name" value="EAL_sf"/>
</dbReference>
<sequence length="694" mass="75650">MTKRILKILYAIENCQVLSAIKKGFLLIIPIVLTGSFALLLLNLPIPAYQGFLESFCGGLVPVLLQFIIDSTTGFLSLYLTLAISYFYTAPFAGENFVVRIVAMVSACACFIVSLGGESGTLSLESFGTIGVFTAMLCAILATRLFFALNRLVYRRYRSYAAGNDIHFRSSMAAILPVAVCVTVFALGNLLLQICFHEGNLNDLISGLLFRAFGGLRYEPANGLVFLFLLDLLWALGIHGGNALDPVAQTVFAGAGASTTVITKSFLDNFAVIGGSGATLCLLLAMLIASRQKGNRQLAYSATPLALFNINEILVFGLPIVLNPILFIPFILTPLLSMLVAYGAVMLGLMPVAAQAVNWTTPVFFSGYLATGSFSGVVVQLVIVALGTLLYIPFVRLSERIQEGREDYLIGELTRDFRKRMENGEHMNYLERYDSLGIIAKGLASQLRADVDANRIPMCYQPQVNAQGHVIGAEALLRWQYNGKPVFPPLVVALAQEDGCFQKLTWCILDTVCRDIAPLRERFGPNIHVSANIVAQQLDDRAMARRIIQLAEHAGVSGSLVLEVTEETSLVNLPNIASNIELLGVSGIQLAIDDFSMGQTSLSYLRSNHFHFVKLDGGLVRQVVENQRSREIIGSIVTLGHSLGFQVIAEFVENEAIQDELLKLGITLFQGYLYGPAVPLEKLLALEPGQRIMS</sequence>
<evidence type="ECO:0000256" key="7">
    <source>
        <dbReference type="ARBA" id="ARBA00023136"/>
    </source>
</evidence>
<feature type="transmembrane region" description="Helical" evidence="8">
    <location>
        <begin position="338"/>
        <end position="357"/>
    </location>
</feature>
<dbReference type="RefSeq" id="WP_249284089.1">
    <property type="nucleotide sequence ID" value="NZ_JACRSO010000001.1"/>
</dbReference>
<proteinExistence type="predicted"/>
<dbReference type="Pfam" id="PF00563">
    <property type="entry name" value="EAL"/>
    <property type="match status" value="1"/>
</dbReference>
<comment type="caution">
    <text evidence="11">The sequence shown here is derived from an EMBL/GenBank/DDBJ whole genome shotgun (WGS) entry which is preliminary data.</text>
</comment>
<feature type="transmembrane region" description="Helical" evidence="8">
    <location>
        <begin position="97"/>
        <end position="115"/>
    </location>
</feature>
<evidence type="ECO:0000313" key="12">
    <source>
        <dbReference type="Proteomes" id="UP000654279"/>
    </source>
</evidence>
<evidence type="ECO:0000256" key="8">
    <source>
        <dbReference type="SAM" id="Phobius"/>
    </source>
</evidence>
<keyword evidence="7 8" id="KW-0472">Membrane</keyword>
<evidence type="ECO:0000256" key="4">
    <source>
        <dbReference type="ARBA" id="ARBA00022597"/>
    </source>
</evidence>
<evidence type="ECO:0000256" key="2">
    <source>
        <dbReference type="ARBA" id="ARBA00022448"/>
    </source>
</evidence>
<protein>
    <submittedName>
        <fullName evidence="11">PTS sugar transporter subunit IIC/EAL domain-containing protein</fullName>
    </submittedName>
</protein>
<feature type="transmembrane region" description="Helical" evidence="8">
    <location>
        <begin position="170"/>
        <end position="192"/>
    </location>
</feature>
<dbReference type="InterPro" id="IPR001633">
    <property type="entry name" value="EAL_dom"/>
</dbReference>
<evidence type="ECO:0000256" key="6">
    <source>
        <dbReference type="ARBA" id="ARBA00022989"/>
    </source>
</evidence>
<keyword evidence="5 8" id="KW-0812">Transmembrane</keyword>
<organism evidence="11 12">
    <name type="scientific">Luoshenia tenuis</name>
    <dbReference type="NCBI Taxonomy" id="2763654"/>
    <lineage>
        <taxon>Bacteria</taxon>
        <taxon>Bacillati</taxon>
        <taxon>Bacillota</taxon>
        <taxon>Clostridia</taxon>
        <taxon>Christensenellales</taxon>
        <taxon>Christensenellaceae</taxon>
        <taxon>Luoshenia</taxon>
    </lineage>
</organism>
<feature type="transmembrane region" description="Helical" evidence="8">
    <location>
        <begin position="369"/>
        <end position="392"/>
    </location>
</feature>
<feature type="transmembrane region" description="Helical" evidence="8">
    <location>
        <begin position="64"/>
        <end position="88"/>
    </location>
</feature>
<dbReference type="EMBL" id="JACRSO010000001">
    <property type="protein sequence ID" value="MBC8528028.1"/>
    <property type="molecule type" value="Genomic_DNA"/>
</dbReference>
<dbReference type="SUPFAM" id="SSF141868">
    <property type="entry name" value="EAL domain-like"/>
    <property type="match status" value="1"/>
</dbReference>
<evidence type="ECO:0000256" key="5">
    <source>
        <dbReference type="ARBA" id="ARBA00022692"/>
    </source>
</evidence>
<evidence type="ECO:0000256" key="3">
    <source>
        <dbReference type="ARBA" id="ARBA00022475"/>
    </source>
</evidence>
<dbReference type="InterPro" id="IPR004501">
    <property type="entry name" value="PTS_EIIC_3"/>
</dbReference>
<keyword evidence="3" id="KW-1003">Cell membrane</keyword>
<dbReference type="Pfam" id="PF02378">
    <property type="entry name" value="PTS_EIIC"/>
    <property type="match status" value="1"/>
</dbReference>
<gene>
    <name evidence="11" type="ORF">H8699_01065</name>
</gene>
<evidence type="ECO:0000313" key="11">
    <source>
        <dbReference type="EMBL" id="MBC8528028.1"/>
    </source>
</evidence>
<keyword evidence="6 8" id="KW-1133">Transmembrane helix</keyword>
<keyword evidence="4 11" id="KW-0762">Sugar transport</keyword>
<feature type="domain" description="PTS EIIC type-3" evidence="10">
    <location>
        <begin position="1"/>
        <end position="394"/>
    </location>
</feature>
<feature type="transmembrane region" description="Helical" evidence="8">
    <location>
        <begin position="270"/>
        <end position="289"/>
    </location>
</feature>
<feature type="domain" description="EAL" evidence="9">
    <location>
        <begin position="440"/>
        <end position="691"/>
    </location>
</feature>
<feature type="transmembrane region" description="Helical" evidence="8">
    <location>
        <begin position="25"/>
        <end position="44"/>
    </location>
</feature>
<dbReference type="InterPro" id="IPR003352">
    <property type="entry name" value="PTS_EIIC"/>
</dbReference>
<dbReference type="GO" id="GO:0008982">
    <property type="term" value="F:protein-N(PI)-phosphohistidine-sugar phosphotransferase activity"/>
    <property type="evidence" value="ECO:0007669"/>
    <property type="project" value="InterPro"/>
</dbReference>
<dbReference type="AlphaFoldDB" id="A0A926CYR0"/>
<feature type="transmembrane region" description="Helical" evidence="8">
    <location>
        <begin position="127"/>
        <end position="149"/>
    </location>
</feature>
<dbReference type="GO" id="GO:0009401">
    <property type="term" value="P:phosphoenolpyruvate-dependent sugar phosphotransferase system"/>
    <property type="evidence" value="ECO:0007669"/>
    <property type="project" value="InterPro"/>
</dbReference>
<evidence type="ECO:0000256" key="1">
    <source>
        <dbReference type="ARBA" id="ARBA00004651"/>
    </source>
</evidence>
<feature type="transmembrane region" description="Helical" evidence="8">
    <location>
        <begin position="310"/>
        <end position="332"/>
    </location>
</feature>
<evidence type="ECO:0000259" key="9">
    <source>
        <dbReference type="PROSITE" id="PS50883"/>
    </source>
</evidence>
<dbReference type="SMART" id="SM00052">
    <property type="entry name" value="EAL"/>
    <property type="match status" value="1"/>
</dbReference>
<dbReference type="PANTHER" id="PTHR33989">
    <property type="match status" value="1"/>
</dbReference>
<comment type="subcellular location">
    <subcellularLocation>
        <location evidence="1">Cell membrane</location>
        <topology evidence="1">Multi-pass membrane protein</topology>
    </subcellularLocation>
</comment>
<keyword evidence="2" id="KW-0813">Transport</keyword>
<dbReference type="InterPro" id="IPR051088">
    <property type="entry name" value="PTS_Sugar-EIIC/EIIB"/>
</dbReference>
<name>A0A926CYR0_9FIRM</name>
<dbReference type="PANTHER" id="PTHR33989:SF4">
    <property type="entry name" value="PTS SYSTEM N,N'-DIACETYLCHITOBIOSE-SPECIFIC EIIC COMPONENT"/>
    <property type="match status" value="1"/>
</dbReference>
<dbReference type="GO" id="GO:0005886">
    <property type="term" value="C:plasma membrane"/>
    <property type="evidence" value="ECO:0007669"/>
    <property type="project" value="UniProtKB-SubCell"/>
</dbReference>
<accession>A0A926CYR0</accession>
<keyword evidence="12" id="KW-1185">Reference proteome</keyword>
<dbReference type="Proteomes" id="UP000654279">
    <property type="component" value="Unassembled WGS sequence"/>
</dbReference>
<dbReference type="CDD" id="cd01948">
    <property type="entry name" value="EAL"/>
    <property type="match status" value="1"/>
</dbReference>
<dbReference type="PROSITE" id="PS51105">
    <property type="entry name" value="PTS_EIIC_TYPE_3"/>
    <property type="match status" value="1"/>
</dbReference>
<evidence type="ECO:0000259" key="10">
    <source>
        <dbReference type="PROSITE" id="PS51105"/>
    </source>
</evidence>
<reference evidence="11" key="1">
    <citation type="submission" date="2020-08" db="EMBL/GenBank/DDBJ databases">
        <title>Genome public.</title>
        <authorList>
            <person name="Liu C."/>
            <person name="Sun Q."/>
        </authorList>
    </citation>
    <scope>NUCLEOTIDE SEQUENCE</scope>
    <source>
        <strain evidence="11">NSJ-44</strain>
    </source>
</reference>